<sequence length="197" mass="21060">MMHISRPLILASTSPYRRALLERLGLPFTQEPPLVDEAALPGETPEALVLRLARAKAMAVASRHPQAIVIGSDQMAVLGEQILGKPGSPERACAQLAMLSGQSVRFLTGLAVICQAQGQHLVEIVPFTVRIRQLSTAEISDYVARDNPVDAAGSFKSEGLGIALFERMEGEDPTALIGLPLIRLTQMLADCGARVLG</sequence>
<evidence type="ECO:0000256" key="4">
    <source>
        <dbReference type="ARBA" id="ARBA00023080"/>
    </source>
</evidence>
<evidence type="ECO:0000313" key="6">
    <source>
        <dbReference type="EMBL" id="MEK8088434.1"/>
    </source>
</evidence>
<dbReference type="RefSeq" id="WP_341369496.1">
    <property type="nucleotide sequence ID" value="NZ_JBBPCO010000001.1"/>
</dbReference>
<dbReference type="NCBIfam" id="TIGR00172">
    <property type="entry name" value="maf"/>
    <property type="match status" value="1"/>
</dbReference>
<dbReference type="GO" id="GO:0016787">
    <property type="term" value="F:hydrolase activity"/>
    <property type="evidence" value="ECO:0007669"/>
    <property type="project" value="UniProtKB-KW"/>
</dbReference>
<dbReference type="InterPro" id="IPR003697">
    <property type="entry name" value="Maf-like"/>
</dbReference>
<feature type="site" description="Important for substrate specificity" evidence="5">
    <location>
        <position position="158"/>
    </location>
</feature>
<keyword evidence="7" id="KW-1185">Reference proteome</keyword>
<dbReference type="PANTHER" id="PTHR43213">
    <property type="entry name" value="BIFUNCTIONAL DTTP/UTP PYROPHOSPHATASE/METHYLTRANSFERASE PROTEIN-RELATED"/>
    <property type="match status" value="1"/>
</dbReference>
<feature type="site" description="Important for substrate specificity" evidence="5">
    <location>
        <position position="74"/>
    </location>
</feature>
<feature type="site" description="Important for substrate specificity" evidence="5">
    <location>
        <position position="16"/>
    </location>
</feature>
<feature type="active site" description="Proton acceptor" evidence="5">
    <location>
        <position position="73"/>
    </location>
</feature>
<organism evidence="6 7">
    <name type="scientific">Thermithiobacillus plumbiphilus</name>
    <dbReference type="NCBI Taxonomy" id="1729899"/>
    <lineage>
        <taxon>Bacteria</taxon>
        <taxon>Pseudomonadati</taxon>
        <taxon>Pseudomonadota</taxon>
        <taxon>Acidithiobacillia</taxon>
        <taxon>Acidithiobacillales</taxon>
        <taxon>Thermithiobacillaceae</taxon>
        <taxon>Thermithiobacillus</taxon>
    </lineage>
</organism>
<dbReference type="EC" id="3.6.1.-" evidence="5"/>
<evidence type="ECO:0000256" key="5">
    <source>
        <dbReference type="HAMAP-Rule" id="MF_00528"/>
    </source>
</evidence>
<dbReference type="Proteomes" id="UP001446205">
    <property type="component" value="Unassembled WGS sequence"/>
</dbReference>
<dbReference type="HAMAP" id="MF_00528">
    <property type="entry name" value="Maf"/>
    <property type="match status" value="1"/>
</dbReference>
<comment type="function">
    <text evidence="5">Nucleoside triphosphate pyrophosphatase that hydrolyzes 7-methyl-GTP (m(7)GTP). May have a dual role in cell division arrest and in preventing the incorporation of modified nucleotides into cellular nucleic acids.</text>
</comment>
<comment type="catalytic activity">
    <reaction evidence="5">
        <text>N(7)-methyl-GTP + H2O = N(7)-methyl-GMP + diphosphate + H(+)</text>
        <dbReference type="Rhea" id="RHEA:58744"/>
        <dbReference type="ChEBI" id="CHEBI:15377"/>
        <dbReference type="ChEBI" id="CHEBI:15378"/>
        <dbReference type="ChEBI" id="CHEBI:33019"/>
        <dbReference type="ChEBI" id="CHEBI:58285"/>
        <dbReference type="ChEBI" id="CHEBI:87133"/>
    </reaction>
</comment>
<name>A0ABU9D4F1_9PROT</name>
<dbReference type="SUPFAM" id="SSF52972">
    <property type="entry name" value="ITPase-like"/>
    <property type="match status" value="1"/>
</dbReference>
<accession>A0ABU9D4F1</accession>
<evidence type="ECO:0000256" key="1">
    <source>
        <dbReference type="ARBA" id="ARBA00004496"/>
    </source>
</evidence>
<evidence type="ECO:0000256" key="2">
    <source>
        <dbReference type="ARBA" id="ARBA00022490"/>
    </source>
</evidence>
<keyword evidence="3 5" id="KW-0378">Hydrolase</keyword>
<dbReference type="CDD" id="cd00555">
    <property type="entry name" value="Maf"/>
    <property type="match status" value="1"/>
</dbReference>
<dbReference type="EMBL" id="JBBPCO010000001">
    <property type="protein sequence ID" value="MEK8088434.1"/>
    <property type="molecule type" value="Genomic_DNA"/>
</dbReference>
<dbReference type="InterPro" id="IPR029001">
    <property type="entry name" value="ITPase-like_fam"/>
</dbReference>
<comment type="caution">
    <text evidence="5">Lacks conserved residue(s) required for the propagation of feature annotation.</text>
</comment>
<comment type="caution">
    <text evidence="6">The sequence shown here is derived from an EMBL/GenBank/DDBJ whole genome shotgun (WGS) entry which is preliminary data.</text>
</comment>
<reference evidence="6 7" key="1">
    <citation type="submission" date="2024-04" db="EMBL/GenBank/DDBJ databases">
        <authorList>
            <person name="Abashina T."/>
            <person name="Shaikin A."/>
        </authorList>
    </citation>
    <scope>NUCLEOTIDE SEQUENCE [LARGE SCALE GENOMIC DNA]</scope>
    <source>
        <strain evidence="6 7">AAFK</strain>
    </source>
</reference>
<comment type="cofactor">
    <cofactor evidence="5">
        <name>a divalent metal cation</name>
        <dbReference type="ChEBI" id="CHEBI:60240"/>
    </cofactor>
</comment>
<dbReference type="PIRSF" id="PIRSF006305">
    <property type="entry name" value="Maf"/>
    <property type="match status" value="1"/>
</dbReference>
<evidence type="ECO:0000256" key="3">
    <source>
        <dbReference type="ARBA" id="ARBA00022801"/>
    </source>
</evidence>
<protein>
    <recommendedName>
        <fullName evidence="5">7-methyl-GTP pyrophosphatase</fullName>
        <shortName evidence="5">m(7)GTP pyrophosphatase</shortName>
        <ecNumber evidence="5">3.6.1.-</ecNumber>
    </recommendedName>
</protein>
<comment type="subcellular location">
    <subcellularLocation>
        <location evidence="1 5">Cytoplasm</location>
    </subcellularLocation>
</comment>
<keyword evidence="2 5" id="KW-0963">Cytoplasm</keyword>
<gene>
    <name evidence="6" type="ORF">WOB96_01525</name>
</gene>
<keyword evidence="4 5" id="KW-0546">Nucleotide metabolism</keyword>
<comment type="similarity">
    <text evidence="5">Belongs to the Maf family. YceF subfamily.</text>
</comment>
<dbReference type="Pfam" id="PF02545">
    <property type="entry name" value="Maf"/>
    <property type="match status" value="1"/>
</dbReference>
<dbReference type="PANTHER" id="PTHR43213:SF10">
    <property type="entry name" value="7-METHYL-GTP PYROPHOSPHATASE"/>
    <property type="match status" value="1"/>
</dbReference>
<dbReference type="Gene3D" id="3.90.950.10">
    <property type="match status" value="1"/>
</dbReference>
<proteinExistence type="inferred from homology"/>
<evidence type="ECO:0000313" key="7">
    <source>
        <dbReference type="Proteomes" id="UP001446205"/>
    </source>
</evidence>